<dbReference type="SUPFAM" id="SSF55486">
    <property type="entry name" value="Metalloproteases ('zincins'), catalytic domain"/>
    <property type="match status" value="1"/>
</dbReference>
<gene>
    <name evidence="9" type="primary">SPAN_6</name>
    <name evidence="9" type="ORF">FJT64_027598</name>
</gene>
<evidence type="ECO:0000313" key="9">
    <source>
        <dbReference type="EMBL" id="KAF0299763.1"/>
    </source>
</evidence>
<keyword evidence="2 6" id="KW-0479">Metal-binding</keyword>
<dbReference type="Pfam" id="PF01400">
    <property type="entry name" value="Astacin"/>
    <property type="match status" value="1"/>
</dbReference>
<feature type="binding site" evidence="6">
    <location>
        <position position="202"/>
    </location>
    <ligand>
        <name>Zn(2+)</name>
        <dbReference type="ChEBI" id="CHEBI:29105"/>
        <note>catalytic</note>
    </ligand>
</feature>
<dbReference type="GO" id="GO:0008270">
    <property type="term" value="F:zinc ion binding"/>
    <property type="evidence" value="ECO:0007669"/>
    <property type="project" value="UniProtKB-UniRule"/>
</dbReference>
<accession>A0A6A4W1E5</accession>
<dbReference type="PANTHER" id="PTHR10127:SF780">
    <property type="entry name" value="METALLOENDOPEPTIDASE"/>
    <property type="match status" value="1"/>
</dbReference>
<proteinExistence type="predicted"/>
<dbReference type="GO" id="GO:0006508">
    <property type="term" value="P:proteolysis"/>
    <property type="evidence" value="ECO:0007669"/>
    <property type="project" value="UniProtKB-KW"/>
</dbReference>
<dbReference type="Gene3D" id="3.40.390.10">
    <property type="entry name" value="Collagenase (Catalytic Domain)"/>
    <property type="match status" value="1"/>
</dbReference>
<dbReference type="InterPro" id="IPR006026">
    <property type="entry name" value="Peptidase_Metallo"/>
</dbReference>
<feature type="binding site" evidence="6">
    <location>
        <position position="208"/>
    </location>
    <ligand>
        <name>Zn(2+)</name>
        <dbReference type="ChEBI" id="CHEBI:29105"/>
        <note>catalytic</note>
    </ligand>
</feature>
<dbReference type="EMBL" id="VIIS01001334">
    <property type="protein sequence ID" value="KAF0299763.1"/>
    <property type="molecule type" value="Genomic_DNA"/>
</dbReference>
<keyword evidence="1 6" id="KW-0645">Protease</keyword>
<evidence type="ECO:0000256" key="6">
    <source>
        <dbReference type="PROSITE-ProRule" id="PRU01211"/>
    </source>
</evidence>
<feature type="domain" description="Peptidase M12A" evidence="8">
    <location>
        <begin position="83"/>
        <end position="310"/>
    </location>
</feature>
<feature type="active site" evidence="6">
    <location>
        <position position="199"/>
    </location>
</feature>
<feature type="binding site" evidence="6">
    <location>
        <position position="198"/>
    </location>
    <ligand>
        <name>Zn(2+)</name>
        <dbReference type="ChEBI" id="CHEBI:29105"/>
        <note>catalytic</note>
    </ligand>
</feature>
<evidence type="ECO:0000256" key="3">
    <source>
        <dbReference type="ARBA" id="ARBA00022801"/>
    </source>
</evidence>
<sequence>MLSTVNIRHVFNLQADRMMLMTILSLLWLWPVTGAGAAAGGQGAGLGPSQLNDDMLVPSGWPPWAGGRRQHKLLRRPHQPDEPALPDALWPPGSSGWPEVPFYLSEGAGAEVREAWEHGRQHWEANTCITFREVAFPAGTRPNCSRLSQQPVVCVQGEPDGCYSDVGRQLPSPLGAAWLQPQVLNLDPEICKQTTVIHEIGHTVGLAHEMSRPAARQHLKVNFHHMRLSPNLWAQSQVCDLATSRVPYDYLSIMHYSTFAGSRDGQPVFVTRDPLRQHLVDHNDDVRFIAGLPGLSHLDRYVINTEYGCERLWATAHCGGRTTPCRNLGYMGADCRCVCPRSHRGAFCEVSTQPLWPRPACVRTVTEPEEFSLSSAGLAIRHERRPESCTVLVRGATGTLARVEVHATAFLAVALANLSVPRLARDACGLGLSVLVLPGTASDGRNECVDTFVSTPEKGIHVPHRAATLHVRVHQVTTHLEPVLRQIRIRVSFVADAAARLRVEPVNGEGRMLDALTRYHARVAEVVERVDPEAAGGAARTGERGLVTGMVLVLVVIAANR</sequence>
<protein>
    <recommendedName>
        <fullName evidence="7">Metalloendopeptidase</fullName>
        <ecNumber evidence="7">3.4.24.-</ecNumber>
    </recommendedName>
</protein>
<evidence type="ECO:0000256" key="5">
    <source>
        <dbReference type="ARBA" id="ARBA00023049"/>
    </source>
</evidence>
<keyword evidence="5 6" id="KW-0482">Metalloprotease</keyword>
<dbReference type="EC" id="3.4.24.-" evidence="7"/>
<comment type="cofactor">
    <cofactor evidence="6 7">
        <name>Zn(2+)</name>
        <dbReference type="ChEBI" id="CHEBI:29105"/>
    </cofactor>
    <text evidence="6 7">Binds 1 zinc ion per subunit.</text>
</comment>
<evidence type="ECO:0000256" key="4">
    <source>
        <dbReference type="ARBA" id="ARBA00022833"/>
    </source>
</evidence>
<dbReference type="AlphaFoldDB" id="A0A6A4W1E5"/>
<dbReference type="OrthoDB" id="7544260at2759"/>
<keyword evidence="7" id="KW-0732">Signal</keyword>
<keyword evidence="10" id="KW-1185">Reference proteome</keyword>
<evidence type="ECO:0000259" key="8">
    <source>
        <dbReference type="PROSITE" id="PS51864"/>
    </source>
</evidence>
<dbReference type="SMART" id="SM00235">
    <property type="entry name" value="ZnMc"/>
    <property type="match status" value="1"/>
</dbReference>
<dbReference type="Proteomes" id="UP000440578">
    <property type="component" value="Unassembled WGS sequence"/>
</dbReference>
<keyword evidence="3 6" id="KW-0378">Hydrolase</keyword>
<name>A0A6A4W1E5_AMPAM</name>
<dbReference type="PROSITE" id="PS51864">
    <property type="entry name" value="ASTACIN"/>
    <property type="match status" value="1"/>
</dbReference>
<feature type="chain" id="PRO_5025709298" description="Metalloendopeptidase" evidence="7">
    <location>
        <begin position="35"/>
        <end position="561"/>
    </location>
</feature>
<dbReference type="PRINTS" id="PR00480">
    <property type="entry name" value="ASTACIN"/>
</dbReference>
<dbReference type="InterPro" id="IPR024079">
    <property type="entry name" value="MetalloPept_cat_dom_sf"/>
</dbReference>
<organism evidence="9 10">
    <name type="scientific">Amphibalanus amphitrite</name>
    <name type="common">Striped barnacle</name>
    <name type="synonym">Balanus amphitrite</name>
    <dbReference type="NCBI Taxonomy" id="1232801"/>
    <lineage>
        <taxon>Eukaryota</taxon>
        <taxon>Metazoa</taxon>
        <taxon>Ecdysozoa</taxon>
        <taxon>Arthropoda</taxon>
        <taxon>Crustacea</taxon>
        <taxon>Multicrustacea</taxon>
        <taxon>Cirripedia</taxon>
        <taxon>Thoracica</taxon>
        <taxon>Thoracicalcarea</taxon>
        <taxon>Balanomorpha</taxon>
        <taxon>Balanoidea</taxon>
        <taxon>Balanidae</taxon>
        <taxon>Amphibalaninae</taxon>
        <taxon>Amphibalanus</taxon>
    </lineage>
</organism>
<evidence type="ECO:0000256" key="7">
    <source>
        <dbReference type="RuleBase" id="RU361183"/>
    </source>
</evidence>
<evidence type="ECO:0000256" key="2">
    <source>
        <dbReference type="ARBA" id="ARBA00022723"/>
    </source>
</evidence>
<comment type="caution">
    <text evidence="6">Lacks conserved residue(s) required for the propagation of feature annotation.</text>
</comment>
<feature type="signal peptide" evidence="7">
    <location>
        <begin position="1"/>
        <end position="34"/>
    </location>
</feature>
<reference evidence="9 10" key="1">
    <citation type="submission" date="2019-07" db="EMBL/GenBank/DDBJ databases">
        <title>Draft genome assembly of a fouling barnacle, Amphibalanus amphitrite (Darwin, 1854): The first reference genome for Thecostraca.</title>
        <authorList>
            <person name="Kim W."/>
        </authorList>
    </citation>
    <scope>NUCLEOTIDE SEQUENCE [LARGE SCALE GENOMIC DNA]</scope>
    <source>
        <strain evidence="9">SNU_AA5</strain>
        <tissue evidence="9">Soma without cirri and trophi</tissue>
    </source>
</reference>
<dbReference type="PANTHER" id="PTHR10127">
    <property type="entry name" value="DISCOIDIN, CUB, EGF, LAMININ , AND ZINC METALLOPROTEASE DOMAIN CONTAINING"/>
    <property type="match status" value="1"/>
</dbReference>
<dbReference type="GO" id="GO:0004222">
    <property type="term" value="F:metalloendopeptidase activity"/>
    <property type="evidence" value="ECO:0007669"/>
    <property type="project" value="UniProtKB-UniRule"/>
</dbReference>
<comment type="caution">
    <text evidence="9">The sequence shown here is derived from an EMBL/GenBank/DDBJ whole genome shotgun (WGS) entry which is preliminary data.</text>
</comment>
<evidence type="ECO:0000313" key="10">
    <source>
        <dbReference type="Proteomes" id="UP000440578"/>
    </source>
</evidence>
<dbReference type="InterPro" id="IPR001506">
    <property type="entry name" value="Peptidase_M12A"/>
</dbReference>
<keyword evidence="4 6" id="KW-0862">Zinc</keyword>
<evidence type="ECO:0000256" key="1">
    <source>
        <dbReference type="ARBA" id="ARBA00022670"/>
    </source>
</evidence>